<proteinExistence type="predicted"/>
<dbReference type="InterPro" id="IPR027370">
    <property type="entry name" value="Znf-RING_euk"/>
</dbReference>
<dbReference type="PROSITE" id="PS50119">
    <property type="entry name" value="ZF_BBOX"/>
    <property type="match status" value="1"/>
</dbReference>
<reference evidence="4" key="1">
    <citation type="journal article" date="2012" name="Nature">
        <title>The oyster genome reveals stress adaptation and complexity of shell formation.</title>
        <authorList>
            <person name="Zhang G."/>
            <person name="Fang X."/>
            <person name="Guo X."/>
            <person name="Li L."/>
            <person name="Luo R."/>
            <person name="Xu F."/>
            <person name="Yang P."/>
            <person name="Zhang L."/>
            <person name="Wang X."/>
            <person name="Qi H."/>
            <person name="Xiong Z."/>
            <person name="Que H."/>
            <person name="Xie Y."/>
            <person name="Holland P.W."/>
            <person name="Paps J."/>
            <person name="Zhu Y."/>
            <person name="Wu F."/>
            <person name="Chen Y."/>
            <person name="Wang J."/>
            <person name="Peng C."/>
            <person name="Meng J."/>
            <person name="Yang L."/>
            <person name="Liu J."/>
            <person name="Wen B."/>
            <person name="Zhang N."/>
            <person name="Huang Z."/>
            <person name="Zhu Q."/>
            <person name="Feng Y."/>
            <person name="Mount A."/>
            <person name="Hedgecock D."/>
            <person name="Xu Z."/>
            <person name="Liu Y."/>
            <person name="Domazet-Loso T."/>
            <person name="Du Y."/>
            <person name="Sun X."/>
            <person name="Zhang S."/>
            <person name="Liu B."/>
            <person name="Cheng P."/>
            <person name="Jiang X."/>
            <person name="Li J."/>
            <person name="Fan D."/>
            <person name="Wang W."/>
            <person name="Fu W."/>
            <person name="Wang T."/>
            <person name="Wang B."/>
            <person name="Zhang J."/>
            <person name="Peng Z."/>
            <person name="Li Y."/>
            <person name="Li N."/>
            <person name="Wang J."/>
            <person name="Chen M."/>
            <person name="He Y."/>
            <person name="Tan F."/>
            <person name="Song X."/>
            <person name="Zheng Q."/>
            <person name="Huang R."/>
            <person name="Yang H."/>
            <person name="Du X."/>
            <person name="Chen L."/>
            <person name="Yang M."/>
            <person name="Gaffney P.M."/>
            <person name="Wang S."/>
            <person name="Luo L."/>
            <person name="She Z."/>
            <person name="Ming Y."/>
            <person name="Huang W."/>
            <person name="Zhang S."/>
            <person name="Huang B."/>
            <person name="Zhang Y."/>
            <person name="Qu T."/>
            <person name="Ni P."/>
            <person name="Miao G."/>
            <person name="Wang J."/>
            <person name="Wang Q."/>
            <person name="Steinberg C.E."/>
            <person name="Wang H."/>
            <person name="Li N."/>
            <person name="Qian L."/>
            <person name="Zhang G."/>
            <person name="Li Y."/>
            <person name="Yang H."/>
            <person name="Liu X."/>
            <person name="Wang J."/>
            <person name="Yin Y."/>
            <person name="Wang J."/>
        </authorList>
    </citation>
    <scope>NUCLEOTIDE SEQUENCE [LARGE SCALE GENOMIC DNA]</scope>
    <source>
        <strain evidence="4">05x7-T-G4-1.051#20</strain>
    </source>
</reference>
<evidence type="ECO:0000256" key="1">
    <source>
        <dbReference type="ARBA" id="ARBA00022723"/>
    </source>
</evidence>
<evidence type="ECO:0000313" key="4">
    <source>
        <dbReference type="EMBL" id="EKC24668.1"/>
    </source>
</evidence>
<keyword evidence="1" id="KW-0479">Metal-binding</keyword>
<accession>K1PSR6</accession>
<dbReference type="CDD" id="cd19757">
    <property type="entry name" value="Bbox1"/>
    <property type="match status" value="1"/>
</dbReference>
<keyword evidence="3" id="KW-0862">Zinc</keyword>
<dbReference type="PROSITE" id="PS50089">
    <property type="entry name" value="ZF_RING_2"/>
    <property type="match status" value="1"/>
</dbReference>
<sequence>MCDAKLESLSKDSDKFRCPICLEKVRNPKYLPCYHTFCKSCIQTYILSTAACSGDISPKTIQCPVCRKSIQAPSDDASSEEWACSLPEDKLILSMSVDSDRSENKYCMFCKRNDKTVLAKHWCKTCTETICDDCKSFHSHVPLLQCHKIVRLSDVENLRKETEIDEPCVIHKGKYVEVFCQDHDQLCCSTCFFTKHRFCKKVESIEDVTMELEESYGQITPTCFEDVLKNLDHERKMYRETVAHLNAKKQEICKNTETKIEEIKSLLDKAQNQWMKQFEQKHSDAVRNIEIAFDEVKQFATAVQEAKTMLQRVLENGSKKQIFVSRYKVRHQILDHVDRLRGLNIWGVVYDYNQPDMDFLRQVFENRNFQDVCVLEMPTETLDTVSTLAVQLESTTMLYRRKIMSQKDWMKIGFEKLAESELNSDVNYGLFVDDTNVLLSVKNPPSLQIYDITDTKARCVLAYPCSTTPYGLCQSGKSMDKVYVSFETHVDYYKVEISHSVSLKKIKTIELKGCMKALSCGPEMFFTRNDKMRMICTPDFSVKYSSPGSSGGNPPFISASFHSDKHAVIVGNDLLVVDKNNEELFKKNLQDCSPRGLAFDLQENIFVCLKSNKLIHIKYGGGESRYIELPDIKESYNVVFHPTGEKMLVLDFRKRFSVYRVLDKHKD</sequence>
<dbReference type="GO" id="GO:0008270">
    <property type="term" value="F:zinc ion binding"/>
    <property type="evidence" value="ECO:0007669"/>
    <property type="project" value="UniProtKB-KW"/>
</dbReference>
<dbReference type="Gene3D" id="3.30.40.10">
    <property type="entry name" value="Zinc/RING finger domain, C3HC4 (zinc finger)"/>
    <property type="match status" value="1"/>
</dbReference>
<dbReference type="PROSITE" id="PS00518">
    <property type="entry name" value="ZF_RING_1"/>
    <property type="match status" value="1"/>
</dbReference>
<dbReference type="AlphaFoldDB" id="K1PSR6"/>
<dbReference type="HOGENOM" id="CLU_008645_6_0_1"/>
<name>K1PSR6_MAGGI</name>
<evidence type="ECO:0000256" key="2">
    <source>
        <dbReference type="ARBA" id="ARBA00022771"/>
    </source>
</evidence>
<dbReference type="PANTHER" id="PTHR25462">
    <property type="entry name" value="BONUS, ISOFORM C-RELATED"/>
    <property type="match status" value="1"/>
</dbReference>
<dbReference type="InParanoid" id="K1PSR6"/>
<dbReference type="PANTHER" id="PTHR25462:SF296">
    <property type="entry name" value="MEIOTIC P26, ISOFORM F"/>
    <property type="match status" value="1"/>
</dbReference>
<evidence type="ECO:0000256" key="3">
    <source>
        <dbReference type="ARBA" id="ARBA00022833"/>
    </source>
</evidence>
<dbReference type="InterPro" id="IPR001841">
    <property type="entry name" value="Znf_RING"/>
</dbReference>
<dbReference type="InterPro" id="IPR011011">
    <property type="entry name" value="Znf_FYVE_PHD"/>
</dbReference>
<dbReference type="SUPFAM" id="SSF57903">
    <property type="entry name" value="FYVE/PHD zinc finger"/>
    <property type="match status" value="1"/>
</dbReference>
<keyword evidence="2" id="KW-0863">Zinc-finger</keyword>
<dbReference type="SMART" id="SM00184">
    <property type="entry name" value="RING"/>
    <property type="match status" value="1"/>
</dbReference>
<dbReference type="InterPro" id="IPR017907">
    <property type="entry name" value="Znf_RING_CS"/>
</dbReference>
<dbReference type="SUPFAM" id="SSF57845">
    <property type="entry name" value="B-box zinc-binding domain"/>
    <property type="match status" value="1"/>
</dbReference>
<dbReference type="EMBL" id="JH817059">
    <property type="protein sequence ID" value="EKC24668.1"/>
    <property type="molecule type" value="Genomic_DNA"/>
</dbReference>
<gene>
    <name evidence="4" type="ORF">CGI_10006379</name>
</gene>
<dbReference type="Pfam" id="PF13445">
    <property type="entry name" value="zf-RING_UBOX"/>
    <property type="match status" value="1"/>
</dbReference>
<dbReference type="Gene3D" id="3.30.160.60">
    <property type="entry name" value="Classic Zinc Finger"/>
    <property type="match status" value="1"/>
</dbReference>
<dbReference type="InterPro" id="IPR047153">
    <property type="entry name" value="TRIM45/56/19-like"/>
</dbReference>
<organism evidence="4">
    <name type="scientific">Magallana gigas</name>
    <name type="common">Pacific oyster</name>
    <name type="synonym">Crassostrea gigas</name>
    <dbReference type="NCBI Taxonomy" id="29159"/>
    <lineage>
        <taxon>Eukaryota</taxon>
        <taxon>Metazoa</taxon>
        <taxon>Spiralia</taxon>
        <taxon>Lophotrochozoa</taxon>
        <taxon>Mollusca</taxon>
        <taxon>Bivalvia</taxon>
        <taxon>Autobranchia</taxon>
        <taxon>Pteriomorphia</taxon>
        <taxon>Ostreida</taxon>
        <taxon>Ostreoidea</taxon>
        <taxon>Ostreidae</taxon>
        <taxon>Magallana</taxon>
    </lineage>
</organism>
<dbReference type="InterPro" id="IPR000315">
    <property type="entry name" value="Znf_B-box"/>
</dbReference>
<dbReference type="CDD" id="cd19756">
    <property type="entry name" value="Bbox2"/>
    <property type="match status" value="1"/>
</dbReference>
<dbReference type="SUPFAM" id="SSF57850">
    <property type="entry name" value="RING/U-box"/>
    <property type="match status" value="1"/>
</dbReference>
<dbReference type="InterPro" id="IPR013083">
    <property type="entry name" value="Znf_RING/FYVE/PHD"/>
</dbReference>
<dbReference type="SUPFAM" id="SSF101898">
    <property type="entry name" value="NHL repeat"/>
    <property type="match status" value="1"/>
</dbReference>
<protein>
    <submittedName>
        <fullName evidence="4">Midline-2</fullName>
    </submittedName>
</protein>